<dbReference type="EMBL" id="JAVRHL010000001">
    <property type="protein sequence ID" value="MDT0681815.1"/>
    <property type="molecule type" value="Genomic_DNA"/>
</dbReference>
<keyword evidence="1" id="KW-0067">ATP-binding</keyword>
<name>A0ABU3DDL6_9RHOB</name>
<dbReference type="SUPFAM" id="SSF56059">
    <property type="entry name" value="Glutathione synthetase ATP-binding domain-like"/>
    <property type="match status" value="1"/>
</dbReference>
<dbReference type="PANTHER" id="PTHR21621">
    <property type="entry name" value="RIBOSOMAL PROTEIN S6 MODIFICATION PROTEIN"/>
    <property type="match status" value="1"/>
</dbReference>
<comment type="caution">
    <text evidence="3">The sequence shown here is derived from an EMBL/GenBank/DDBJ whole genome shotgun (WGS) entry which is preliminary data.</text>
</comment>
<reference evidence="3 4" key="1">
    <citation type="submission" date="2023-09" db="EMBL/GenBank/DDBJ databases">
        <authorList>
            <person name="Rey-Velasco X."/>
        </authorList>
    </citation>
    <scope>NUCLEOTIDE SEQUENCE [LARGE SCALE GENOMIC DNA]</scope>
    <source>
        <strain evidence="3 4">F158</strain>
    </source>
</reference>
<dbReference type="PANTHER" id="PTHR21621:SF0">
    <property type="entry name" value="BETA-CITRYLGLUTAMATE SYNTHASE B-RELATED"/>
    <property type="match status" value="1"/>
</dbReference>
<evidence type="ECO:0000256" key="1">
    <source>
        <dbReference type="PROSITE-ProRule" id="PRU00409"/>
    </source>
</evidence>
<gene>
    <name evidence="3" type="ORF">RM543_03885</name>
</gene>
<dbReference type="Gene3D" id="3.30.470.20">
    <property type="entry name" value="ATP-grasp fold, B domain"/>
    <property type="match status" value="2"/>
</dbReference>
<keyword evidence="4" id="KW-1185">Reference proteome</keyword>
<protein>
    <recommendedName>
        <fullName evidence="2">ATP-grasp domain-containing protein</fullName>
    </recommendedName>
</protein>
<dbReference type="Pfam" id="PF08443">
    <property type="entry name" value="RimK"/>
    <property type="match status" value="1"/>
</dbReference>
<dbReference type="PROSITE" id="PS50975">
    <property type="entry name" value="ATP_GRASP"/>
    <property type="match status" value="1"/>
</dbReference>
<dbReference type="InterPro" id="IPR011761">
    <property type="entry name" value="ATP-grasp"/>
</dbReference>
<accession>A0ABU3DDL6</accession>
<dbReference type="Proteomes" id="UP001265259">
    <property type="component" value="Unassembled WGS sequence"/>
</dbReference>
<dbReference type="RefSeq" id="WP_311689577.1">
    <property type="nucleotide sequence ID" value="NZ_JAVRHL010000001.1"/>
</dbReference>
<sequence>MLYEVPDAERLSQSRVLVTLLSEAGARCGGHLEIERTFGHLARFVRADGQARPIFGASLGVNSDAAAAIAADKGWTAEVLRAAGLPAAEGITVFAETFRDRLALRIGAAGAGLPGLPEAVTFAAGAPVAIKPNNGSEGRGVSLATGPAQIERDLAALLSREDRARVERLLPGTDHRLFVLDGRVRAAYRRAPPFIEGDGVRSADALITEALEKIAVGKRGAVLSGDDPRIARSLAAAGMSRKDVVEDGRRVPILFGANLSTGGSLVDLTGRLAPGAEEIAVRAADALGLAAAGVDVMAGDLSETAADAAILEVNSAPGLDNYAGSSAEARERSVGILADMLGRL</sequence>
<proteinExistence type="predicted"/>
<evidence type="ECO:0000313" key="3">
    <source>
        <dbReference type="EMBL" id="MDT0681815.1"/>
    </source>
</evidence>
<keyword evidence="1" id="KW-0547">Nucleotide-binding</keyword>
<evidence type="ECO:0000313" key="4">
    <source>
        <dbReference type="Proteomes" id="UP001265259"/>
    </source>
</evidence>
<evidence type="ECO:0000259" key="2">
    <source>
        <dbReference type="PROSITE" id="PS50975"/>
    </source>
</evidence>
<organism evidence="3 4">
    <name type="scientific">Tropicimonas omnivorans</name>
    <dbReference type="NCBI Taxonomy" id="3075590"/>
    <lineage>
        <taxon>Bacteria</taxon>
        <taxon>Pseudomonadati</taxon>
        <taxon>Pseudomonadota</taxon>
        <taxon>Alphaproteobacteria</taxon>
        <taxon>Rhodobacterales</taxon>
        <taxon>Roseobacteraceae</taxon>
        <taxon>Tropicimonas</taxon>
    </lineage>
</organism>
<dbReference type="InterPro" id="IPR013651">
    <property type="entry name" value="ATP-grasp_RimK-type"/>
</dbReference>
<feature type="domain" description="ATP-grasp" evidence="2">
    <location>
        <begin position="77"/>
        <end position="342"/>
    </location>
</feature>